<evidence type="ECO:0000313" key="5">
    <source>
        <dbReference type="EMBL" id="UPQ80197.1"/>
    </source>
</evidence>
<dbReference type="Pfam" id="PF01548">
    <property type="entry name" value="DEDD_Tnp_IS110"/>
    <property type="match status" value="1"/>
</dbReference>
<name>A0ABY4KKC5_9FLAO</name>
<proteinExistence type="predicted"/>
<reference evidence="4" key="1">
    <citation type="submission" date="2022-04" db="EMBL/GenBank/DDBJ databases">
        <title>Consumption of N2O by Flavobacterium azooxidireducens sp. nov. isolated from Decomposing Leaf Litter of Phragmites australis (Cav.).</title>
        <authorList>
            <person name="Behrendt U."/>
            <person name="Spanner T."/>
            <person name="Augustin J."/>
            <person name="Horn M.A."/>
            <person name="Kolb S."/>
            <person name="Ulrich A."/>
        </authorList>
    </citation>
    <scope>NUCLEOTIDE SEQUENCE</scope>
    <source>
        <strain evidence="4">IGB 4-14</strain>
    </source>
</reference>
<dbReference type="InterPro" id="IPR002525">
    <property type="entry name" value="Transp_IS110-like_N"/>
</dbReference>
<gene>
    <name evidence="4" type="ORF">M0M57_04640</name>
    <name evidence="5" type="ORF">M0M57_05020</name>
</gene>
<keyword evidence="1" id="KW-0175">Coiled coil</keyword>
<dbReference type="Pfam" id="PF02371">
    <property type="entry name" value="Transposase_20"/>
    <property type="match status" value="1"/>
</dbReference>
<dbReference type="InterPro" id="IPR003346">
    <property type="entry name" value="Transposase_20"/>
</dbReference>
<dbReference type="EMBL" id="CP096205">
    <property type="protein sequence ID" value="UPQ80197.1"/>
    <property type="molecule type" value="Genomic_DNA"/>
</dbReference>
<accession>A0ABY4KKC5</accession>
<protein>
    <submittedName>
        <fullName evidence="4">IS110 family transposase</fullName>
    </submittedName>
</protein>
<evidence type="ECO:0000256" key="1">
    <source>
        <dbReference type="SAM" id="Coils"/>
    </source>
</evidence>
<feature type="domain" description="Transposase IS110-like N-terminal" evidence="2">
    <location>
        <begin position="8"/>
        <end position="156"/>
    </location>
</feature>
<dbReference type="EMBL" id="CP096205">
    <property type="protein sequence ID" value="UPQ80123.1"/>
    <property type="molecule type" value="Genomic_DNA"/>
</dbReference>
<dbReference type="PANTHER" id="PTHR33055">
    <property type="entry name" value="TRANSPOSASE FOR INSERTION SEQUENCE ELEMENT IS1111A"/>
    <property type="match status" value="1"/>
</dbReference>
<evidence type="ECO:0000259" key="2">
    <source>
        <dbReference type="Pfam" id="PF01548"/>
    </source>
</evidence>
<feature type="coiled-coil region" evidence="1">
    <location>
        <begin position="178"/>
        <end position="205"/>
    </location>
</feature>
<feature type="domain" description="Transposase IS116/IS110/IS902 C-terminal" evidence="3">
    <location>
        <begin position="210"/>
        <end position="293"/>
    </location>
</feature>
<dbReference type="PANTHER" id="PTHR33055:SF3">
    <property type="entry name" value="PUTATIVE TRANSPOSASE FOR IS117-RELATED"/>
    <property type="match status" value="1"/>
</dbReference>
<dbReference type="RefSeq" id="WP_248435824.1">
    <property type="nucleotide sequence ID" value="NZ_CP096205.1"/>
</dbReference>
<evidence type="ECO:0000313" key="4">
    <source>
        <dbReference type="EMBL" id="UPQ80123.1"/>
    </source>
</evidence>
<organism evidence="4 6">
    <name type="scientific">Flavobacterium azooxidireducens</name>
    <dbReference type="NCBI Taxonomy" id="1871076"/>
    <lineage>
        <taxon>Bacteria</taxon>
        <taxon>Pseudomonadati</taxon>
        <taxon>Bacteroidota</taxon>
        <taxon>Flavobacteriia</taxon>
        <taxon>Flavobacteriales</taxon>
        <taxon>Flavobacteriaceae</taxon>
        <taxon>Flavobacterium</taxon>
    </lineage>
</organism>
<dbReference type="Proteomes" id="UP000830583">
    <property type="component" value="Chromosome"/>
</dbReference>
<sequence>MNKFKHFLGIDVSKEYFDAVVILNGNNKKTFHNQFTNDFKGIRSLCKWLKDQDATFDNTLVCLEHTGMYSKLIIKYLTGYNFSLWVEMSLKIIRSIGVQRGKNDKVDAERIAYYAMKNADEATIYKAPSMSVEKIRKLLSLRDKLTTTKACLIRNVKELKTFDLELSKLLDKFQKNTIKGIEEDLKKIEKQLDELIIEDENINKIFNQATSVPGIGKITALFLICFTNEFTLYSNPRQLACYAGVVPFEYTSGKSVRAKPKVHYMANKKLKKQLHLCALCAATYDSEIKEYYQRKVAEGKNKMLVLNNVRNKLIHRVCACIREDKMYEKRQIA</sequence>
<keyword evidence="6" id="KW-1185">Reference proteome</keyword>
<evidence type="ECO:0000313" key="6">
    <source>
        <dbReference type="Proteomes" id="UP000830583"/>
    </source>
</evidence>
<evidence type="ECO:0000259" key="3">
    <source>
        <dbReference type="Pfam" id="PF02371"/>
    </source>
</evidence>
<dbReference type="NCBIfam" id="NF033542">
    <property type="entry name" value="transpos_IS110"/>
    <property type="match status" value="1"/>
</dbReference>
<dbReference type="InterPro" id="IPR047650">
    <property type="entry name" value="Transpos_IS110"/>
</dbReference>